<feature type="chain" id="PRO_5041365396" evidence="1">
    <location>
        <begin position="22"/>
        <end position="132"/>
    </location>
</feature>
<gene>
    <name evidence="2" type="ORF">CYNAS_LOCUS324</name>
</gene>
<accession>A0AA36DIL4</accession>
<evidence type="ECO:0000256" key="1">
    <source>
        <dbReference type="SAM" id="SignalP"/>
    </source>
</evidence>
<feature type="signal peptide" evidence="1">
    <location>
        <begin position="1"/>
        <end position="21"/>
    </location>
</feature>
<name>A0AA36DIL4_CYLNA</name>
<dbReference type="Proteomes" id="UP001176961">
    <property type="component" value="Unassembled WGS sequence"/>
</dbReference>
<dbReference type="AlphaFoldDB" id="A0AA36DIL4"/>
<reference evidence="2" key="1">
    <citation type="submission" date="2023-07" db="EMBL/GenBank/DDBJ databases">
        <authorList>
            <consortium name="CYATHOMIX"/>
        </authorList>
    </citation>
    <scope>NUCLEOTIDE SEQUENCE</scope>
    <source>
        <strain evidence="2">N/A</strain>
    </source>
</reference>
<organism evidence="2 3">
    <name type="scientific">Cylicocyclus nassatus</name>
    <name type="common">Nematode worm</name>
    <dbReference type="NCBI Taxonomy" id="53992"/>
    <lineage>
        <taxon>Eukaryota</taxon>
        <taxon>Metazoa</taxon>
        <taxon>Ecdysozoa</taxon>
        <taxon>Nematoda</taxon>
        <taxon>Chromadorea</taxon>
        <taxon>Rhabditida</taxon>
        <taxon>Rhabditina</taxon>
        <taxon>Rhabditomorpha</taxon>
        <taxon>Strongyloidea</taxon>
        <taxon>Strongylidae</taxon>
        <taxon>Cylicocyclus</taxon>
    </lineage>
</organism>
<evidence type="ECO:0000313" key="3">
    <source>
        <dbReference type="Proteomes" id="UP001176961"/>
    </source>
</evidence>
<proteinExistence type="predicted"/>
<keyword evidence="3" id="KW-1185">Reference proteome</keyword>
<comment type="caution">
    <text evidence="2">The sequence shown here is derived from an EMBL/GenBank/DDBJ whole genome shotgun (WGS) entry which is preliminary data.</text>
</comment>
<evidence type="ECO:0000313" key="2">
    <source>
        <dbReference type="EMBL" id="CAJ0588341.1"/>
    </source>
</evidence>
<protein>
    <submittedName>
        <fullName evidence="2">Uncharacterized protein</fullName>
    </submittedName>
</protein>
<sequence>MRMNYLSFIFLLFLPLGIVSRAWVDVSFCVVDCLKDWHYHSKTGHEKEMAMDEKKYLRLWAIYRLRSGYPRGCVSLYVYGVSTGAKKNKLRTTFEDCNRLCQAKVIKRLPGASDMMRATICSQECAVFPHKN</sequence>
<keyword evidence="1" id="KW-0732">Signal</keyword>
<dbReference type="EMBL" id="CATQJL010000001">
    <property type="protein sequence ID" value="CAJ0588341.1"/>
    <property type="molecule type" value="Genomic_DNA"/>
</dbReference>